<protein>
    <submittedName>
        <fullName evidence="1">Uncharacterized protein</fullName>
    </submittedName>
</protein>
<gene>
    <name evidence="1" type="ORF">MCNS_01790</name>
</gene>
<proteinExistence type="predicted"/>
<sequence length="107" mass="10775">MSFVVAATEAVASAAQDLSNIGSTIDAASAVAGATTRGELAAAADQVSVAIGQMFSGHAEAFQSVRAQIADFHQQFVQAVSAAGQAYATAEADNAQIMQMGVRDLLG</sequence>
<dbReference type="OrthoDB" id="4737262at2"/>
<dbReference type="AlphaFoldDB" id="A0A1X1SY15"/>
<dbReference type="InterPro" id="IPR038332">
    <property type="entry name" value="PPE_sf"/>
</dbReference>
<accession>A0A1X1SY15</accession>
<keyword evidence="2" id="KW-1185">Reference proteome</keyword>
<dbReference type="Pfam" id="PF00934">
    <property type="entry name" value="PE"/>
    <property type="match status" value="1"/>
</dbReference>
<dbReference type="SUPFAM" id="SSF140459">
    <property type="entry name" value="PE/PPE dimer-like"/>
    <property type="match status" value="1"/>
</dbReference>
<dbReference type="InterPro" id="IPR000084">
    <property type="entry name" value="PE-PGRS_N"/>
</dbReference>
<dbReference type="EMBL" id="AP022613">
    <property type="protein sequence ID" value="BBZ37116.1"/>
    <property type="molecule type" value="Genomic_DNA"/>
</dbReference>
<evidence type="ECO:0000313" key="2">
    <source>
        <dbReference type="Proteomes" id="UP000467385"/>
    </source>
</evidence>
<evidence type="ECO:0000313" key="1">
    <source>
        <dbReference type="EMBL" id="BBZ37116.1"/>
    </source>
</evidence>
<dbReference type="Gene3D" id="1.10.287.850">
    <property type="entry name" value="HP0062-like domain"/>
    <property type="match status" value="1"/>
</dbReference>
<organism evidence="1 2">
    <name type="scientific">Mycobacterium conspicuum</name>
    <dbReference type="NCBI Taxonomy" id="44010"/>
    <lineage>
        <taxon>Bacteria</taxon>
        <taxon>Bacillati</taxon>
        <taxon>Actinomycetota</taxon>
        <taxon>Actinomycetes</taxon>
        <taxon>Mycobacteriales</taxon>
        <taxon>Mycobacteriaceae</taxon>
        <taxon>Mycobacterium</taxon>
    </lineage>
</organism>
<name>A0A1X1SY15_9MYCO</name>
<reference evidence="1 2" key="1">
    <citation type="journal article" date="2019" name="Emerg. Microbes Infect.">
        <title>Comprehensive subspecies identification of 175 nontuberculous mycobacteria species based on 7547 genomic profiles.</title>
        <authorList>
            <person name="Matsumoto Y."/>
            <person name="Kinjo T."/>
            <person name="Motooka D."/>
            <person name="Nabeya D."/>
            <person name="Jung N."/>
            <person name="Uechi K."/>
            <person name="Horii T."/>
            <person name="Iida T."/>
            <person name="Fujita J."/>
            <person name="Nakamura S."/>
        </authorList>
    </citation>
    <scope>NUCLEOTIDE SEQUENCE [LARGE SCALE GENOMIC DNA]</scope>
    <source>
        <strain evidence="1 2">JCM 14738</strain>
    </source>
</reference>
<dbReference type="RefSeq" id="WP_085235448.1">
    <property type="nucleotide sequence ID" value="NZ_AP022613.1"/>
</dbReference>
<dbReference type="Proteomes" id="UP000467385">
    <property type="component" value="Chromosome"/>
</dbReference>